<feature type="transmembrane region" description="Helical" evidence="1">
    <location>
        <begin position="80"/>
        <end position="102"/>
    </location>
</feature>
<evidence type="ECO:0000313" key="2">
    <source>
        <dbReference type="EMBL" id="GAH44225.1"/>
    </source>
</evidence>
<reference evidence="2" key="1">
    <citation type="journal article" date="2014" name="Front. Microbiol.">
        <title>High frequency of phylogenetically diverse reductive dehalogenase-homologous genes in deep subseafloor sedimentary metagenomes.</title>
        <authorList>
            <person name="Kawai M."/>
            <person name="Futagami T."/>
            <person name="Toyoda A."/>
            <person name="Takaki Y."/>
            <person name="Nishi S."/>
            <person name="Hori S."/>
            <person name="Arai W."/>
            <person name="Tsubouchi T."/>
            <person name="Morono Y."/>
            <person name="Uchiyama I."/>
            <person name="Ito T."/>
            <person name="Fujiyama A."/>
            <person name="Inagaki F."/>
            <person name="Takami H."/>
        </authorList>
    </citation>
    <scope>NUCLEOTIDE SEQUENCE</scope>
    <source>
        <strain evidence="2">Expedition CK06-06</strain>
    </source>
</reference>
<feature type="transmembrane region" description="Helical" evidence="1">
    <location>
        <begin position="132"/>
        <end position="159"/>
    </location>
</feature>
<dbReference type="AlphaFoldDB" id="X1GHB7"/>
<proteinExistence type="predicted"/>
<evidence type="ECO:0000256" key="1">
    <source>
        <dbReference type="SAM" id="Phobius"/>
    </source>
</evidence>
<keyword evidence="1" id="KW-0472">Membrane</keyword>
<accession>X1GHB7</accession>
<keyword evidence="1" id="KW-0812">Transmembrane</keyword>
<name>X1GHB7_9ZZZZ</name>
<keyword evidence="1" id="KW-1133">Transmembrane helix</keyword>
<sequence length="195" mass="20243">MAGAQAIILAELESQFGGSAVAARDTFGGALKSLDNTIGDVQETLGGFVANAARPFVESMNEMWQGVNEFLESEEGIKQITAVLAPLAGIGSVIMTVFGTVFDAFKDFVDNIAGNLVDEFTDLNEEGETTNVVLAVLGGVVQGIASAFAILASFVNLAVTNTMNLAKAVVDTALVVDAFLKAISGHPLQSEADKL</sequence>
<gene>
    <name evidence="2" type="ORF">S03H2_21373</name>
</gene>
<organism evidence="2">
    <name type="scientific">marine sediment metagenome</name>
    <dbReference type="NCBI Taxonomy" id="412755"/>
    <lineage>
        <taxon>unclassified sequences</taxon>
        <taxon>metagenomes</taxon>
        <taxon>ecological metagenomes</taxon>
    </lineage>
</organism>
<protein>
    <submittedName>
        <fullName evidence="2">Uncharacterized protein</fullName>
    </submittedName>
</protein>
<comment type="caution">
    <text evidence="2">The sequence shown here is derived from an EMBL/GenBank/DDBJ whole genome shotgun (WGS) entry which is preliminary data.</text>
</comment>
<dbReference type="EMBL" id="BARU01011367">
    <property type="protein sequence ID" value="GAH44225.1"/>
    <property type="molecule type" value="Genomic_DNA"/>
</dbReference>